<evidence type="ECO:0000313" key="3">
    <source>
        <dbReference type="Proteomes" id="UP000256964"/>
    </source>
</evidence>
<feature type="transmembrane region" description="Helical" evidence="1">
    <location>
        <begin position="18"/>
        <end position="39"/>
    </location>
</feature>
<accession>A0A371CWD7</accession>
<name>A0A371CWD7_9APHY</name>
<evidence type="ECO:0000256" key="1">
    <source>
        <dbReference type="SAM" id="Phobius"/>
    </source>
</evidence>
<dbReference type="AlphaFoldDB" id="A0A371CWD7"/>
<sequence>MRRPAGSVPPQNSWCVPYIASAFHAATVAIPIAIASRLLSYISTKAQQVILYRCNHGARAMSAATACRRSCSIEDPGCGTSRHLRPLRHPSCLISLLTTGLRASMDVSYFPRG</sequence>
<proteinExistence type="predicted"/>
<gene>
    <name evidence="2" type="ORF">OH76DRAFT_1091591</name>
</gene>
<organism evidence="2 3">
    <name type="scientific">Lentinus brumalis</name>
    <dbReference type="NCBI Taxonomy" id="2498619"/>
    <lineage>
        <taxon>Eukaryota</taxon>
        <taxon>Fungi</taxon>
        <taxon>Dikarya</taxon>
        <taxon>Basidiomycota</taxon>
        <taxon>Agaricomycotina</taxon>
        <taxon>Agaricomycetes</taxon>
        <taxon>Polyporales</taxon>
        <taxon>Polyporaceae</taxon>
        <taxon>Lentinus</taxon>
    </lineage>
</organism>
<keyword evidence="1" id="KW-1133">Transmembrane helix</keyword>
<dbReference type="Proteomes" id="UP000256964">
    <property type="component" value="Unassembled WGS sequence"/>
</dbReference>
<evidence type="ECO:0000313" key="2">
    <source>
        <dbReference type="EMBL" id="RDX44570.1"/>
    </source>
</evidence>
<keyword evidence="1" id="KW-0812">Transmembrane</keyword>
<protein>
    <submittedName>
        <fullName evidence="2">Uncharacterized protein</fullName>
    </submittedName>
</protein>
<reference evidence="2 3" key="1">
    <citation type="journal article" date="2018" name="Biotechnol. Biofuels">
        <title>Integrative visual omics of the white-rot fungus Polyporus brumalis exposes the biotechnological potential of its oxidative enzymes for delignifying raw plant biomass.</title>
        <authorList>
            <person name="Miyauchi S."/>
            <person name="Rancon A."/>
            <person name="Drula E."/>
            <person name="Hage H."/>
            <person name="Chaduli D."/>
            <person name="Favel A."/>
            <person name="Grisel S."/>
            <person name="Henrissat B."/>
            <person name="Herpoel-Gimbert I."/>
            <person name="Ruiz-Duenas F.J."/>
            <person name="Chevret D."/>
            <person name="Hainaut M."/>
            <person name="Lin J."/>
            <person name="Wang M."/>
            <person name="Pangilinan J."/>
            <person name="Lipzen A."/>
            <person name="Lesage-Meessen L."/>
            <person name="Navarro D."/>
            <person name="Riley R."/>
            <person name="Grigoriev I.V."/>
            <person name="Zhou S."/>
            <person name="Raouche S."/>
            <person name="Rosso M.N."/>
        </authorList>
    </citation>
    <scope>NUCLEOTIDE SEQUENCE [LARGE SCALE GENOMIC DNA]</scope>
    <source>
        <strain evidence="2 3">BRFM 1820</strain>
    </source>
</reference>
<keyword evidence="1" id="KW-0472">Membrane</keyword>
<keyword evidence="3" id="KW-1185">Reference proteome</keyword>
<dbReference type="EMBL" id="KZ857448">
    <property type="protein sequence ID" value="RDX44570.1"/>
    <property type="molecule type" value="Genomic_DNA"/>
</dbReference>